<dbReference type="PANTHER" id="PTHR46990">
    <property type="entry name" value="GLUTAREDOXIN DOMAIN-CONTAINING CYSTEINE-RICH PROTEIN 1"/>
    <property type="match status" value="1"/>
</dbReference>
<dbReference type="InterPro" id="IPR042797">
    <property type="entry name" value="GRXCR1"/>
</dbReference>
<proteinExistence type="predicted"/>
<organism evidence="1">
    <name type="scientific">Timema shepardi</name>
    <name type="common">Walking stick</name>
    <dbReference type="NCBI Taxonomy" id="629360"/>
    <lineage>
        <taxon>Eukaryota</taxon>
        <taxon>Metazoa</taxon>
        <taxon>Ecdysozoa</taxon>
        <taxon>Arthropoda</taxon>
        <taxon>Hexapoda</taxon>
        <taxon>Insecta</taxon>
        <taxon>Pterygota</taxon>
        <taxon>Neoptera</taxon>
        <taxon>Polyneoptera</taxon>
        <taxon>Phasmatodea</taxon>
        <taxon>Timematodea</taxon>
        <taxon>Timematoidea</taxon>
        <taxon>Timematidae</taxon>
        <taxon>Timema</taxon>
    </lineage>
</organism>
<dbReference type="EMBL" id="OC000803">
    <property type="protein sequence ID" value="CAD7258366.1"/>
    <property type="molecule type" value="Genomic_DNA"/>
</dbReference>
<dbReference type="Pfam" id="PF23733">
    <property type="entry name" value="GRXCR1-2_C"/>
    <property type="match status" value="1"/>
</dbReference>
<evidence type="ECO:0008006" key="2">
    <source>
        <dbReference type="Google" id="ProtNLM"/>
    </source>
</evidence>
<dbReference type="PANTHER" id="PTHR46990:SF1">
    <property type="entry name" value="GLUTAREDOXIN DOMAIN-CONTAINING CYSTEINE-RICH PROTEIN 1"/>
    <property type="match status" value="1"/>
</dbReference>
<protein>
    <recommendedName>
        <fullName evidence="2">Glutaredoxin domain-containing protein</fullName>
    </recommendedName>
</protein>
<sequence>MLEATSLWNQALVWCVEYYLENSGSTTASNLGQLDLLPGAQTIRQHRWSLNLSIRLVPDGETIEKLNESGELRRILKPFRLANALVVLGSTAEDGEIEVRISSADACSECRVCGGYRLLPCAVCNGSKKSVHRNDFTAEFVALKCMNCDEVGLVKCYSC</sequence>
<dbReference type="GO" id="GO:0007605">
    <property type="term" value="P:sensory perception of sound"/>
    <property type="evidence" value="ECO:0007669"/>
    <property type="project" value="InterPro"/>
</dbReference>
<dbReference type="AlphaFoldDB" id="A0A7R9ARL0"/>
<reference evidence="1" key="1">
    <citation type="submission" date="2020-11" db="EMBL/GenBank/DDBJ databases">
        <authorList>
            <person name="Tran Van P."/>
        </authorList>
    </citation>
    <scope>NUCLEOTIDE SEQUENCE</scope>
</reference>
<evidence type="ECO:0000313" key="1">
    <source>
        <dbReference type="EMBL" id="CAD7258366.1"/>
    </source>
</evidence>
<name>A0A7R9ARL0_TIMSH</name>
<accession>A0A7R9ARL0</accession>
<gene>
    <name evidence="1" type="ORF">TSIB3V08_LOCUS2603</name>
</gene>